<evidence type="ECO:0000259" key="1">
    <source>
        <dbReference type="Pfam" id="PF08241"/>
    </source>
</evidence>
<dbReference type="PANTHER" id="PTHR42912">
    <property type="entry name" value="METHYLTRANSFERASE"/>
    <property type="match status" value="1"/>
</dbReference>
<dbReference type="Pfam" id="PF08241">
    <property type="entry name" value="Methyltransf_11"/>
    <property type="match status" value="1"/>
</dbReference>
<dbReference type="EMBL" id="BNJG01000002">
    <property type="protein sequence ID" value="GHO56848.1"/>
    <property type="molecule type" value="Genomic_DNA"/>
</dbReference>
<dbReference type="InterPro" id="IPR029063">
    <property type="entry name" value="SAM-dependent_MTases_sf"/>
</dbReference>
<dbReference type="RefSeq" id="WP_201373303.1">
    <property type="nucleotide sequence ID" value="NZ_BNJG01000002.1"/>
</dbReference>
<name>A0ABQ3UVQ9_9CHLR</name>
<dbReference type="Gene3D" id="3.40.50.150">
    <property type="entry name" value="Vaccinia Virus protein VP39"/>
    <property type="match status" value="1"/>
</dbReference>
<dbReference type="InterPro" id="IPR050508">
    <property type="entry name" value="Methyltransf_Superfamily"/>
</dbReference>
<comment type="caution">
    <text evidence="2">The sequence shown here is derived from an EMBL/GenBank/DDBJ whole genome shotgun (WGS) entry which is preliminary data.</text>
</comment>
<proteinExistence type="predicted"/>
<accession>A0ABQ3UVQ9</accession>
<keyword evidence="3" id="KW-1185">Reference proteome</keyword>
<dbReference type="SUPFAM" id="SSF53335">
    <property type="entry name" value="S-adenosyl-L-methionine-dependent methyltransferases"/>
    <property type="match status" value="1"/>
</dbReference>
<sequence length="229" mass="25541">MTETPIKEVSVQEGYALWSASYDQEENGLIFLEERQVDRLLAPLSFNKVLDVGTGTGRHALKLARRGAHVTAIDQSPEMLAVASQSAQREALSIDFHLLSLESGLPFEAGQFDLLICALTLCHVPDLAHTLREFARVLQDGGSLLITDFHPDHTLYGWRTAFRSEEVLYHLPTVERTKDDYLEAIQACGLTILDVAESLVGEMPEGYIPEEMRRTDGDKPFCLSILARK</sequence>
<dbReference type="Proteomes" id="UP000654345">
    <property type="component" value="Unassembled WGS sequence"/>
</dbReference>
<dbReference type="InterPro" id="IPR013216">
    <property type="entry name" value="Methyltransf_11"/>
</dbReference>
<evidence type="ECO:0000313" key="3">
    <source>
        <dbReference type="Proteomes" id="UP000654345"/>
    </source>
</evidence>
<gene>
    <name evidence="2" type="ORF">KSB_53230</name>
</gene>
<feature type="domain" description="Methyltransferase type 11" evidence="1">
    <location>
        <begin position="50"/>
        <end position="146"/>
    </location>
</feature>
<reference evidence="2 3" key="1">
    <citation type="journal article" date="2021" name="Int. J. Syst. Evol. Microbiol.">
        <title>Reticulibacter mediterranei gen. nov., sp. nov., within the new family Reticulibacteraceae fam. nov., and Ktedonospora formicarum gen. nov., sp. nov., Ktedonobacter robiniae sp. nov., Dictyobacter formicarum sp. nov. and Dictyobacter arantiisoli sp. nov., belonging to the class Ktedonobacteria.</title>
        <authorList>
            <person name="Yabe S."/>
            <person name="Zheng Y."/>
            <person name="Wang C.M."/>
            <person name="Sakai Y."/>
            <person name="Abe K."/>
            <person name="Yokota A."/>
            <person name="Donadio S."/>
            <person name="Cavaletti L."/>
            <person name="Monciardini P."/>
        </authorList>
    </citation>
    <scope>NUCLEOTIDE SEQUENCE [LARGE SCALE GENOMIC DNA]</scope>
    <source>
        <strain evidence="2 3">SOSP1-30</strain>
    </source>
</reference>
<protein>
    <recommendedName>
        <fullName evidence="1">Methyltransferase type 11 domain-containing protein</fullName>
    </recommendedName>
</protein>
<dbReference type="CDD" id="cd02440">
    <property type="entry name" value="AdoMet_MTases"/>
    <property type="match status" value="1"/>
</dbReference>
<organism evidence="2 3">
    <name type="scientific">Ktedonobacter robiniae</name>
    <dbReference type="NCBI Taxonomy" id="2778365"/>
    <lineage>
        <taxon>Bacteria</taxon>
        <taxon>Bacillati</taxon>
        <taxon>Chloroflexota</taxon>
        <taxon>Ktedonobacteria</taxon>
        <taxon>Ktedonobacterales</taxon>
        <taxon>Ktedonobacteraceae</taxon>
        <taxon>Ktedonobacter</taxon>
    </lineage>
</organism>
<dbReference type="PANTHER" id="PTHR42912:SF93">
    <property type="entry name" value="N6-ADENOSINE-METHYLTRANSFERASE TMT1A"/>
    <property type="match status" value="1"/>
</dbReference>
<evidence type="ECO:0000313" key="2">
    <source>
        <dbReference type="EMBL" id="GHO56848.1"/>
    </source>
</evidence>